<dbReference type="OrthoDB" id="5427664at2759"/>
<proteinExistence type="predicted"/>
<dbReference type="PANTHER" id="PTHR37577">
    <property type="entry name" value="INTEGRAL MEMBRANE PROTEIN"/>
    <property type="match status" value="1"/>
</dbReference>
<keyword evidence="1" id="KW-0812">Transmembrane</keyword>
<evidence type="ECO:0000256" key="1">
    <source>
        <dbReference type="SAM" id="Phobius"/>
    </source>
</evidence>
<sequence length="355" mass="40304">MSFSYNACSQIPESLEPYGDIAGLGVVLSFVISAWLTILVLVGYYVFAFDPDVDPFQRNRSTTTPYSPNPLDVLIAKYTKYLRVLKDFKGSLAEDAFHKCILALADAQLITGMSILMSGYMSLKHERGLSAYHWKIVVSLAWFSSVTHLSALTFLRSYLAKHSSRRLWRLTLMLILLVLLFVGFLPTGHFDFLGSQLDNDPSSFYYRQPSNDVDQIGYSHIIDLGQFEYPQDCENDNKNPYYAIKWLNHQPKVYYNLTSLDAELLRNGTIGPKNCTISGISILKHEISLDTINLYKIRYLRILKDVTHGESMSEVEVAILYESPAVCFFKGGLFRPFVGYLGHSEHNINEESGRL</sequence>
<keyword evidence="1" id="KW-0472">Membrane</keyword>
<organism evidence="2 3">
    <name type="scientific">Colletotrichum gloeosporioides (strain Cg-14)</name>
    <name type="common">Anthracnose fungus</name>
    <name type="synonym">Glomerella cingulata</name>
    <dbReference type="NCBI Taxonomy" id="1237896"/>
    <lineage>
        <taxon>Eukaryota</taxon>
        <taxon>Fungi</taxon>
        <taxon>Dikarya</taxon>
        <taxon>Ascomycota</taxon>
        <taxon>Pezizomycotina</taxon>
        <taxon>Sordariomycetes</taxon>
        <taxon>Hypocreomycetidae</taxon>
        <taxon>Glomerellales</taxon>
        <taxon>Glomerellaceae</taxon>
        <taxon>Colletotrichum</taxon>
        <taxon>Colletotrichum gloeosporioides species complex</taxon>
    </lineage>
</organism>
<keyword evidence="1" id="KW-1133">Transmembrane helix</keyword>
<gene>
    <name evidence="2" type="ORF">CGLO_09931</name>
</gene>
<evidence type="ECO:0000313" key="2">
    <source>
        <dbReference type="EMBL" id="EQB50616.1"/>
    </source>
</evidence>
<reference evidence="3" key="1">
    <citation type="journal article" date="2013" name="Mol. Plant Microbe Interact.">
        <title>Global aspects of pacC regulation of pathogenicity genes in Colletotrichum gloeosporioides as revealed by transcriptome analysis.</title>
        <authorList>
            <person name="Alkan N."/>
            <person name="Meng X."/>
            <person name="Friedlander G."/>
            <person name="Reuveni E."/>
            <person name="Sukno S."/>
            <person name="Sherman A."/>
            <person name="Thon M."/>
            <person name="Fluhr R."/>
            <person name="Prusky D."/>
        </authorList>
    </citation>
    <scope>NUCLEOTIDE SEQUENCE [LARGE SCALE GENOMIC DNA]</scope>
    <source>
        <strain evidence="3">Cg-14</strain>
    </source>
</reference>
<name>T0LG77_COLGC</name>
<dbReference type="HOGENOM" id="CLU_056582_0_0_1"/>
<accession>T0LG77</accession>
<evidence type="ECO:0000313" key="3">
    <source>
        <dbReference type="Proteomes" id="UP000015530"/>
    </source>
</evidence>
<feature type="transmembrane region" description="Helical" evidence="1">
    <location>
        <begin position="21"/>
        <end position="47"/>
    </location>
</feature>
<protein>
    <submittedName>
        <fullName evidence="2">Uncharacterized protein</fullName>
    </submittedName>
</protein>
<feature type="transmembrane region" description="Helical" evidence="1">
    <location>
        <begin position="167"/>
        <end position="185"/>
    </location>
</feature>
<dbReference type="PANTHER" id="PTHR37577:SF1">
    <property type="entry name" value="INTEGRAL MEMBRANE PROTEIN"/>
    <property type="match status" value="1"/>
</dbReference>
<feature type="transmembrane region" description="Helical" evidence="1">
    <location>
        <begin position="132"/>
        <end position="155"/>
    </location>
</feature>
<comment type="caution">
    <text evidence="2">The sequence shown here is derived from an EMBL/GenBank/DDBJ whole genome shotgun (WGS) entry which is preliminary data.</text>
</comment>
<dbReference type="AlphaFoldDB" id="T0LG77"/>
<dbReference type="Proteomes" id="UP000015530">
    <property type="component" value="Unassembled WGS sequence"/>
</dbReference>
<dbReference type="STRING" id="1237896.T0LG77"/>
<dbReference type="InterPro" id="IPR053018">
    <property type="entry name" value="Elsinochrome_Biosynth-Asso"/>
</dbReference>
<dbReference type="EMBL" id="AMYD01002001">
    <property type="protein sequence ID" value="EQB50616.1"/>
    <property type="molecule type" value="Genomic_DNA"/>
</dbReference>
<feature type="transmembrane region" description="Helical" evidence="1">
    <location>
        <begin position="100"/>
        <end position="120"/>
    </location>
</feature>